<dbReference type="Proteomes" id="UP000658127">
    <property type="component" value="Unassembled WGS sequence"/>
</dbReference>
<dbReference type="EMBL" id="BMNE01000001">
    <property type="protein sequence ID" value="GGN69257.1"/>
    <property type="molecule type" value="Genomic_DNA"/>
</dbReference>
<organism evidence="2 3">
    <name type="scientific">Nocardia rhizosphaerihabitans</name>
    <dbReference type="NCBI Taxonomy" id="1691570"/>
    <lineage>
        <taxon>Bacteria</taxon>
        <taxon>Bacillati</taxon>
        <taxon>Actinomycetota</taxon>
        <taxon>Actinomycetes</taxon>
        <taxon>Mycobacteriales</taxon>
        <taxon>Nocardiaceae</taxon>
        <taxon>Nocardia</taxon>
    </lineage>
</organism>
<dbReference type="RefSeq" id="WP_189023700.1">
    <property type="nucleotide sequence ID" value="NZ_BMNE01000001.1"/>
</dbReference>
<proteinExistence type="predicted"/>
<evidence type="ECO:0000313" key="2">
    <source>
        <dbReference type="EMBL" id="GGN69257.1"/>
    </source>
</evidence>
<evidence type="ECO:0000256" key="1">
    <source>
        <dbReference type="SAM" id="SignalP"/>
    </source>
</evidence>
<reference evidence="3" key="1">
    <citation type="journal article" date="2019" name="Int. J. Syst. Evol. Microbiol.">
        <title>The Global Catalogue of Microorganisms (GCM) 10K type strain sequencing project: providing services to taxonomists for standard genome sequencing and annotation.</title>
        <authorList>
            <consortium name="The Broad Institute Genomics Platform"/>
            <consortium name="The Broad Institute Genome Sequencing Center for Infectious Disease"/>
            <person name="Wu L."/>
            <person name="Ma J."/>
        </authorList>
    </citation>
    <scope>NUCLEOTIDE SEQUENCE [LARGE SCALE GENOMIC DNA]</scope>
    <source>
        <strain evidence="3">CGMCC 4.7329</strain>
    </source>
</reference>
<keyword evidence="3" id="KW-1185">Reference proteome</keyword>
<sequence>MRLTMTGLLVCALALPGVSAVANAEPAPLPLISVTTIPDGWSQRTDLRPVLQVFADGKAVHSPDAVSKDRKPETAAKQVTGTVAADVISAARDEISALQEVDFGIPSGEGKGTTIIDLMPEDLVGDAHLVVYSPDSTDGLNPDQQAARKRFTDLCKKLVDAFKEKR</sequence>
<comment type="caution">
    <text evidence="2">The sequence shown here is derived from an EMBL/GenBank/DDBJ whole genome shotgun (WGS) entry which is preliminary data.</text>
</comment>
<keyword evidence="1" id="KW-0732">Signal</keyword>
<gene>
    <name evidence="2" type="ORF">GCM10011610_07310</name>
</gene>
<name>A0ABQ2K4J0_9NOCA</name>
<feature type="chain" id="PRO_5046575495" evidence="1">
    <location>
        <begin position="25"/>
        <end position="166"/>
    </location>
</feature>
<feature type="signal peptide" evidence="1">
    <location>
        <begin position="1"/>
        <end position="24"/>
    </location>
</feature>
<accession>A0ABQ2K4J0</accession>
<evidence type="ECO:0000313" key="3">
    <source>
        <dbReference type="Proteomes" id="UP000658127"/>
    </source>
</evidence>
<protein>
    <submittedName>
        <fullName evidence="2">Uncharacterized protein</fullName>
    </submittedName>
</protein>